<dbReference type="AlphaFoldDB" id="A0AAD6BTE3"/>
<evidence type="ECO:0000313" key="1">
    <source>
        <dbReference type="EMBL" id="KAJ4948166.1"/>
    </source>
</evidence>
<evidence type="ECO:0000313" key="2">
    <source>
        <dbReference type="Proteomes" id="UP001219934"/>
    </source>
</evidence>
<comment type="caution">
    <text evidence="1">The sequence shown here is derived from an EMBL/GenBank/DDBJ whole genome shotgun (WGS) entry which is preliminary data.</text>
</comment>
<feature type="non-terminal residue" evidence="1">
    <location>
        <position position="1"/>
    </location>
</feature>
<sequence>RKLGLTAGGGTAIEPVPLTELELTGPEPPELAGGHTKFGVCHFLSSSGTYPKLPYQHKLHYGMGGECQ</sequence>
<reference evidence="1" key="1">
    <citation type="submission" date="2022-11" db="EMBL/GenBank/DDBJ databases">
        <title>Chromosome-level genome of Pogonophryne albipinna.</title>
        <authorList>
            <person name="Jo E."/>
        </authorList>
    </citation>
    <scope>NUCLEOTIDE SEQUENCE</scope>
    <source>
        <strain evidence="1">SGF0006</strain>
        <tissue evidence="1">Muscle</tissue>
    </source>
</reference>
<accession>A0AAD6BTE3</accession>
<keyword evidence="2" id="KW-1185">Reference proteome</keyword>
<dbReference type="Proteomes" id="UP001219934">
    <property type="component" value="Unassembled WGS sequence"/>
</dbReference>
<organism evidence="1 2">
    <name type="scientific">Pogonophryne albipinna</name>
    <dbReference type="NCBI Taxonomy" id="1090488"/>
    <lineage>
        <taxon>Eukaryota</taxon>
        <taxon>Metazoa</taxon>
        <taxon>Chordata</taxon>
        <taxon>Craniata</taxon>
        <taxon>Vertebrata</taxon>
        <taxon>Euteleostomi</taxon>
        <taxon>Actinopterygii</taxon>
        <taxon>Neopterygii</taxon>
        <taxon>Teleostei</taxon>
        <taxon>Neoteleostei</taxon>
        <taxon>Acanthomorphata</taxon>
        <taxon>Eupercaria</taxon>
        <taxon>Perciformes</taxon>
        <taxon>Notothenioidei</taxon>
        <taxon>Pogonophryne</taxon>
    </lineage>
</organism>
<name>A0AAD6BTE3_9TELE</name>
<dbReference type="EMBL" id="JAPTMU010000001">
    <property type="protein sequence ID" value="KAJ4948166.1"/>
    <property type="molecule type" value="Genomic_DNA"/>
</dbReference>
<proteinExistence type="predicted"/>
<protein>
    <submittedName>
        <fullName evidence="1">Uncharacterized protein</fullName>
    </submittedName>
</protein>
<feature type="non-terminal residue" evidence="1">
    <location>
        <position position="68"/>
    </location>
</feature>
<gene>
    <name evidence="1" type="ORF">JOQ06_019706</name>
</gene>